<sequence>MARNIERMRAKAAGLRVGLRPHVKTAKCLEVIERMTGGLRGPVTVSTLREAERLAEAGYTDIVYAVGLTPNKFDRARALRRDGVDLKVILDSAETAAALAGSGSADDSPVPVLIEIDSDGHRAGVKPHDGALLGAIADRLTGGACLAGVLTHAGESYSARSDEALRDFATLERDGAVAAAETLRALGHGAEIVSIGSTPSVLFSEDMSGVTEARAGVYVFFDLVMAGIGVCAVDDIALSVLASVNTVQAERGRYVVDAGWTAMSRDRGTASQPVDQGYGLVCDLEGNVYPDLIMTEANQEHGAIALRPGSTAELPKLAVGDLVRILPNHACATGSQHEAYLVTDEARAAVVDRWLRFGGW</sequence>
<dbReference type="EMBL" id="JAINVV010000001">
    <property type="protein sequence ID" value="MBY8821167.1"/>
    <property type="molecule type" value="Genomic_DNA"/>
</dbReference>
<dbReference type="PANTHER" id="PTHR28004:SF2">
    <property type="entry name" value="D-SERINE DEHYDRATASE"/>
    <property type="match status" value="1"/>
</dbReference>
<organism evidence="4 5">
    <name type="scientific">Sphingomonas colocasiae</name>
    <dbReference type="NCBI Taxonomy" id="1848973"/>
    <lineage>
        <taxon>Bacteria</taxon>
        <taxon>Pseudomonadati</taxon>
        <taxon>Pseudomonadota</taxon>
        <taxon>Alphaproteobacteria</taxon>
        <taxon>Sphingomonadales</taxon>
        <taxon>Sphingomonadaceae</taxon>
        <taxon>Sphingomonas</taxon>
    </lineage>
</organism>
<dbReference type="InterPro" id="IPR051466">
    <property type="entry name" value="D-amino_acid_metab_enzyme"/>
</dbReference>
<dbReference type="Proteomes" id="UP000706039">
    <property type="component" value="Unassembled WGS sequence"/>
</dbReference>
<reference evidence="4 5" key="1">
    <citation type="submission" date="2021-08" db="EMBL/GenBank/DDBJ databases">
        <authorList>
            <person name="Tuo L."/>
        </authorList>
    </citation>
    <scope>NUCLEOTIDE SEQUENCE [LARGE SCALE GENOMIC DNA]</scope>
    <source>
        <strain evidence="4 5">JCM 31229</strain>
    </source>
</reference>
<keyword evidence="4" id="KW-0413">Isomerase</keyword>
<dbReference type="Pfam" id="PF14031">
    <property type="entry name" value="D-ser_dehydrat"/>
    <property type="match status" value="1"/>
</dbReference>
<proteinExistence type="inferred from homology"/>
<dbReference type="SUPFAM" id="SSF51419">
    <property type="entry name" value="PLP-binding barrel"/>
    <property type="match status" value="1"/>
</dbReference>
<gene>
    <name evidence="4" type="ORF">K7G82_02625</name>
</gene>
<protein>
    <submittedName>
        <fullName evidence="4">Alanine racemase</fullName>
        <ecNumber evidence="4">5.1.1.1</ecNumber>
    </submittedName>
</protein>
<keyword evidence="2" id="KW-0456">Lyase</keyword>
<evidence type="ECO:0000313" key="4">
    <source>
        <dbReference type="EMBL" id="MBY8821167.1"/>
    </source>
</evidence>
<accession>A0ABS7PIP6</accession>
<evidence type="ECO:0000313" key="5">
    <source>
        <dbReference type="Proteomes" id="UP000706039"/>
    </source>
</evidence>
<dbReference type="Pfam" id="PF01168">
    <property type="entry name" value="Ala_racemase_N"/>
    <property type="match status" value="1"/>
</dbReference>
<dbReference type="InterPro" id="IPR029066">
    <property type="entry name" value="PLP-binding_barrel"/>
</dbReference>
<comment type="caution">
    <text evidence="4">The sequence shown here is derived from an EMBL/GenBank/DDBJ whole genome shotgun (WGS) entry which is preliminary data.</text>
</comment>
<name>A0ABS7PIP6_9SPHN</name>
<feature type="domain" description="D-serine dehydratase-like" evidence="3">
    <location>
        <begin position="237"/>
        <end position="344"/>
    </location>
</feature>
<dbReference type="EC" id="5.1.1.1" evidence="4"/>
<dbReference type="InterPro" id="IPR001608">
    <property type="entry name" value="Ala_racemase_N"/>
</dbReference>
<keyword evidence="5" id="KW-1185">Reference proteome</keyword>
<dbReference type="InterPro" id="IPR026956">
    <property type="entry name" value="D-ser_dehydrat-like_dom"/>
</dbReference>
<dbReference type="Gene3D" id="2.40.37.20">
    <property type="entry name" value="D-serine dehydratase-like domain"/>
    <property type="match status" value="1"/>
</dbReference>
<evidence type="ECO:0000256" key="1">
    <source>
        <dbReference type="ARBA" id="ARBA00005323"/>
    </source>
</evidence>
<comment type="similarity">
    <text evidence="1">Belongs to the DSD1 family.</text>
</comment>
<dbReference type="PANTHER" id="PTHR28004">
    <property type="entry name" value="ZGC:162816-RELATED"/>
    <property type="match status" value="1"/>
</dbReference>
<dbReference type="InterPro" id="IPR042208">
    <property type="entry name" value="D-ser_dehydrat-like_sf"/>
</dbReference>
<evidence type="ECO:0000259" key="3">
    <source>
        <dbReference type="SMART" id="SM01119"/>
    </source>
</evidence>
<dbReference type="GO" id="GO:0008784">
    <property type="term" value="F:alanine racemase activity"/>
    <property type="evidence" value="ECO:0007669"/>
    <property type="project" value="UniProtKB-EC"/>
</dbReference>
<dbReference type="Gene3D" id="3.20.20.10">
    <property type="entry name" value="Alanine racemase"/>
    <property type="match status" value="1"/>
</dbReference>
<evidence type="ECO:0000256" key="2">
    <source>
        <dbReference type="ARBA" id="ARBA00023239"/>
    </source>
</evidence>
<dbReference type="SMART" id="SM01119">
    <property type="entry name" value="D-ser_dehydrat"/>
    <property type="match status" value="1"/>
</dbReference>